<keyword evidence="1" id="KW-0812">Transmembrane</keyword>
<evidence type="ECO:0000256" key="1">
    <source>
        <dbReference type="SAM" id="Phobius"/>
    </source>
</evidence>
<evidence type="ECO:0000313" key="3">
    <source>
        <dbReference type="Proteomes" id="UP000434052"/>
    </source>
</evidence>
<reference evidence="2 3" key="1">
    <citation type="submission" date="2018-06" db="EMBL/GenBank/DDBJ databases">
        <title>Complete genome of Desulfovibrio marinus P48SEP.</title>
        <authorList>
            <person name="Crispim J.S."/>
            <person name="Vidigal P.M.P."/>
            <person name="Silva L.C.F."/>
            <person name="Araujo L.C."/>
            <person name="Laguardia C.N."/>
            <person name="Dias R.S."/>
            <person name="Sousa M.P."/>
            <person name="Paula S.O."/>
            <person name="Silva C."/>
        </authorList>
    </citation>
    <scope>NUCLEOTIDE SEQUENCE [LARGE SCALE GENOMIC DNA]</scope>
    <source>
        <strain evidence="2 3">P48SEP</strain>
    </source>
</reference>
<evidence type="ECO:0000313" key="2">
    <source>
        <dbReference type="EMBL" id="TVM33613.1"/>
    </source>
</evidence>
<feature type="transmembrane region" description="Helical" evidence="1">
    <location>
        <begin position="17"/>
        <end position="35"/>
    </location>
</feature>
<proteinExistence type="predicted"/>
<keyword evidence="1" id="KW-0472">Membrane</keyword>
<organism evidence="2 3">
    <name type="scientific">Oceanidesulfovibrio marinus</name>
    <dbReference type="NCBI Taxonomy" id="370038"/>
    <lineage>
        <taxon>Bacteria</taxon>
        <taxon>Pseudomonadati</taxon>
        <taxon>Thermodesulfobacteriota</taxon>
        <taxon>Desulfovibrionia</taxon>
        <taxon>Desulfovibrionales</taxon>
        <taxon>Desulfovibrionaceae</taxon>
        <taxon>Oceanidesulfovibrio</taxon>
    </lineage>
</organism>
<comment type="caution">
    <text evidence="2">The sequence shown here is derived from an EMBL/GenBank/DDBJ whole genome shotgun (WGS) entry which is preliminary data.</text>
</comment>
<name>A0A6P1ZH71_9BACT</name>
<sequence>MKGGSTPSTIGKMVKSFFLFSISVTLSIQLISLNITRQHMEVWTMDNTSILNDIPVTSSLP</sequence>
<dbReference type="EMBL" id="QMIF01000006">
    <property type="protein sequence ID" value="TVM33613.1"/>
    <property type="molecule type" value="Genomic_DNA"/>
</dbReference>
<gene>
    <name evidence="2" type="ORF">DQK91_10285</name>
</gene>
<protein>
    <submittedName>
        <fullName evidence="2">Uncharacterized protein</fullName>
    </submittedName>
</protein>
<accession>A0A6P1ZH71</accession>
<dbReference type="AlphaFoldDB" id="A0A6P1ZH71"/>
<dbReference type="Proteomes" id="UP000434052">
    <property type="component" value="Unassembled WGS sequence"/>
</dbReference>
<keyword evidence="1" id="KW-1133">Transmembrane helix</keyword>